<feature type="signal peptide" evidence="2">
    <location>
        <begin position="1"/>
        <end position="20"/>
    </location>
</feature>
<proteinExistence type="predicted"/>
<protein>
    <submittedName>
        <fullName evidence="3">LPXTG cell wall anchor domain-containing protein</fullName>
    </submittedName>
</protein>
<keyword evidence="4" id="KW-1185">Reference proteome</keyword>
<reference evidence="3" key="1">
    <citation type="journal article" date="2024" name="Int. J. Syst. Evol. Microbiol.">
        <title>Polycladomyces zharkentensis sp. nov., a novel thermophilic cellulose- and starch-degrading member of the Bacillota from a geothermal aquifer in Kazakhstan.</title>
        <authorList>
            <person name="Mashzhan A."/>
            <person name="Kistaubayeva A."/>
            <person name="Javier-Lopez R."/>
            <person name="Bissenova U."/>
            <person name="Bissenbay A."/>
            <person name="Birkeland N.K."/>
        </authorList>
    </citation>
    <scope>NUCLEOTIDE SEQUENCE</scope>
    <source>
        <strain evidence="3">ZKZ2T</strain>
    </source>
</reference>
<name>A0ABS2WLU5_9BACL</name>
<organism evidence="3 4">
    <name type="scientific">Polycladomyces zharkentensis</name>
    <dbReference type="NCBI Taxonomy" id="2807616"/>
    <lineage>
        <taxon>Bacteria</taxon>
        <taxon>Bacillati</taxon>
        <taxon>Bacillota</taxon>
        <taxon>Bacilli</taxon>
        <taxon>Bacillales</taxon>
        <taxon>Thermoactinomycetaceae</taxon>
        <taxon>Polycladomyces</taxon>
    </lineage>
</organism>
<sequence length="225" mass="23989">MRTIILTLALLLASFPVANAAPLDIEVNVDPQPVTDQVNRTVDEVTDLVREVVPPVVEPPVEEPPVDQPPVDEPPVDQPPVDQPPVDEPPVDQPPVDQPPVDEPPVDQPPVDQPPAEQPPVDQPGNEPPAEQPPTNPTPVDQPGNGGQHDGGRQVTVDKPAYSAPTVVQPEEIQQQSFHKSGASAPQLETQELPKTATPYPNLALAGGLLLVSGAVLYRFRPQKG</sequence>
<dbReference type="NCBIfam" id="TIGR01167">
    <property type="entry name" value="LPXTG_anchor"/>
    <property type="match status" value="1"/>
</dbReference>
<comment type="caution">
    <text evidence="3">The sequence shown here is derived from an EMBL/GenBank/DDBJ whole genome shotgun (WGS) entry which is preliminary data.</text>
</comment>
<feature type="region of interest" description="Disordered" evidence="1">
    <location>
        <begin position="53"/>
        <end position="195"/>
    </location>
</feature>
<feature type="chain" id="PRO_5046266874" evidence="2">
    <location>
        <begin position="21"/>
        <end position="225"/>
    </location>
</feature>
<dbReference type="RefSeq" id="WP_205496580.1">
    <property type="nucleotide sequence ID" value="NZ_JAFHAP010000013.1"/>
</dbReference>
<accession>A0ABS2WLU5</accession>
<gene>
    <name evidence="3" type="ORF">JQC72_13605</name>
</gene>
<dbReference type="EMBL" id="JAFHAP010000013">
    <property type="protein sequence ID" value="MBN2910537.1"/>
    <property type="molecule type" value="Genomic_DNA"/>
</dbReference>
<evidence type="ECO:0000313" key="4">
    <source>
        <dbReference type="Proteomes" id="UP001177120"/>
    </source>
</evidence>
<feature type="compositionally biased region" description="Pro residues" evidence="1">
    <location>
        <begin position="66"/>
        <end position="137"/>
    </location>
</feature>
<dbReference type="Proteomes" id="UP001177120">
    <property type="component" value="Unassembled WGS sequence"/>
</dbReference>
<keyword evidence="2" id="KW-0732">Signal</keyword>
<evidence type="ECO:0000256" key="2">
    <source>
        <dbReference type="SAM" id="SignalP"/>
    </source>
</evidence>
<evidence type="ECO:0000313" key="3">
    <source>
        <dbReference type="EMBL" id="MBN2910537.1"/>
    </source>
</evidence>
<evidence type="ECO:0000256" key="1">
    <source>
        <dbReference type="SAM" id="MobiDB-lite"/>
    </source>
</evidence>